<dbReference type="EMBL" id="KJ645900">
    <property type="protein sequence ID" value="AII16998.1"/>
    <property type="molecule type" value="Genomic_DNA"/>
</dbReference>
<evidence type="ECO:0000313" key="2">
    <source>
        <dbReference type="EMBL" id="AII16998.1"/>
    </source>
</evidence>
<evidence type="ECO:0000313" key="3">
    <source>
        <dbReference type="Proteomes" id="UP000028667"/>
    </source>
</evidence>
<dbReference type="RefSeq" id="YP_009052237.1">
    <property type="nucleotide sequence ID" value="NC_024697.1"/>
</dbReference>
<organism evidence="2 3">
    <name type="scientific">Aureococcus anophagefferens virus</name>
    <dbReference type="NCBI Taxonomy" id="1474867"/>
    <lineage>
        <taxon>Viruses</taxon>
        <taxon>Varidnaviria</taxon>
        <taxon>Bamfordvirae</taxon>
        <taxon>Nucleocytoviricota</taxon>
        <taxon>Megaviricetes</taxon>
        <taxon>Imitervirales</taxon>
        <taxon>Schizomimiviridae</taxon>
        <taxon>Kratosvirus</taxon>
        <taxon>Kratosvirus quantuckense</taxon>
    </lineage>
</organism>
<sequence length="97" mass="11585">MDKERKKIFSETTINEITNNFIKTWKSIFDQLLNPETYKEMTDIVMDDDNMIDITMNKAKILLEILTKIFWKENQKLYVGFGFVILAYLSYFILVSK</sequence>
<keyword evidence="3" id="KW-1185">Reference proteome</keyword>
<dbReference type="Proteomes" id="UP000028667">
    <property type="component" value="Segment"/>
</dbReference>
<dbReference type="KEGG" id="vg:20041463"/>
<evidence type="ECO:0000256" key="1">
    <source>
        <dbReference type="SAM" id="Phobius"/>
    </source>
</evidence>
<dbReference type="GeneID" id="20041463"/>
<reference evidence="2 3" key="1">
    <citation type="journal article" date="2014" name="Virology">
        <title>Genome of brown tide virus (AaV), the little giant of the Megaviridae, elucidates NCLDV genome expansion and host-virus coevolution.</title>
        <authorList>
            <person name="Moniruzzaman M."/>
            <person name="LeCleir G.R."/>
            <person name="Brown C.M."/>
            <person name="Gobler C.J."/>
            <person name="Bidle K.D."/>
            <person name="Wilson W.H."/>
            <person name="Wilhelm S.W."/>
        </authorList>
    </citation>
    <scope>NUCLEOTIDE SEQUENCE [LARGE SCALE GENOMIC DNA]</scope>
    <source>
        <strain evidence="2">BtV-01</strain>
    </source>
</reference>
<protein>
    <submittedName>
        <fullName evidence="2">Uncharacterized protein</fullName>
    </submittedName>
</protein>
<keyword evidence="1" id="KW-0472">Membrane</keyword>
<feature type="transmembrane region" description="Helical" evidence="1">
    <location>
        <begin position="77"/>
        <end position="94"/>
    </location>
</feature>
<keyword evidence="1" id="KW-1133">Transmembrane helix</keyword>
<gene>
    <name evidence="2" type="ORF">AaV_162</name>
</gene>
<proteinExistence type="predicted"/>
<name>A0A076FM84_9VIRU</name>
<accession>A0A076FM84</accession>
<keyword evidence="1" id="KW-0812">Transmembrane</keyword>